<reference evidence="2" key="4">
    <citation type="submission" date="2019-03" db="UniProtKB">
        <authorList>
            <consortium name="EnsemblPlants"/>
        </authorList>
    </citation>
    <scope>IDENTIFICATION</scope>
</reference>
<dbReference type="Gramene" id="AET5Gv21000400.1">
    <property type="protein sequence ID" value="AET5Gv21000400.1"/>
    <property type="gene ID" value="AET5Gv21000400"/>
</dbReference>
<name>A0A453M1F5_AEGTS</name>
<reference evidence="3" key="2">
    <citation type="journal article" date="2017" name="Nat. Plants">
        <title>The Aegilops tauschii genome reveals multiple impacts of transposons.</title>
        <authorList>
            <person name="Zhao G."/>
            <person name="Zou C."/>
            <person name="Li K."/>
            <person name="Wang K."/>
            <person name="Li T."/>
            <person name="Gao L."/>
            <person name="Zhang X."/>
            <person name="Wang H."/>
            <person name="Yang Z."/>
            <person name="Liu X."/>
            <person name="Jiang W."/>
            <person name="Mao L."/>
            <person name="Kong X."/>
            <person name="Jiao Y."/>
            <person name="Jia J."/>
        </authorList>
    </citation>
    <scope>NUCLEOTIDE SEQUENCE [LARGE SCALE GENOMIC DNA]</scope>
    <source>
        <strain evidence="3">cv. AL8/78</strain>
    </source>
</reference>
<feature type="transmembrane region" description="Helical" evidence="1">
    <location>
        <begin position="18"/>
        <end position="36"/>
    </location>
</feature>
<reference evidence="2" key="5">
    <citation type="journal article" date="2021" name="G3 (Bethesda)">
        <title>Aegilops tauschii genome assembly Aet v5.0 features greater sequence contiguity and improved annotation.</title>
        <authorList>
            <person name="Wang L."/>
            <person name="Zhu T."/>
            <person name="Rodriguez J.C."/>
            <person name="Deal K.R."/>
            <person name="Dubcovsky J."/>
            <person name="McGuire P.E."/>
            <person name="Lux T."/>
            <person name="Spannagl M."/>
            <person name="Mayer K.F.X."/>
            <person name="Baldrich P."/>
            <person name="Meyers B.C."/>
            <person name="Huo N."/>
            <person name="Gu Y.Q."/>
            <person name="Zhou H."/>
            <person name="Devos K.M."/>
            <person name="Bennetzen J.L."/>
            <person name="Unver T."/>
            <person name="Budak H."/>
            <person name="Gulick P.J."/>
            <person name="Galiba G."/>
            <person name="Kalapos B."/>
            <person name="Nelson D.R."/>
            <person name="Li P."/>
            <person name="You F.M."/>
            <person name="Luo M.C."/>
            <person name="Dvorak J."/>
        </authorList>
    </citation>
    <scope>NUCLEOTIDE SEQUENCE [LARGE SCALE GENOMIC DNA]</scope>
    <source>
        <strain evidence="2">cv. AL8/78</strain>
    </source>
</reference>
<reference evidence="3" key="1">
    <citation type="journal article" date="2014" name="Science">
        <title>Ancient hybridizations among the ancestral genomes of bread wheat.</title>
        <authorList>
            <consortium name="International Wheat Genome Sequencing Consortium,"/>
            <person name="Marcussen T."/>
            <person name="Sandve S.R."/>
            <person name="Heier L."/>
            <person name="Spannagl M."/>
            <person name="Pfeifer M."/>
            <person name="Jakobsen K.S."/>
            <person name="Wulff B.B."/>
            <person name="Steuernagel B."/>
            <person name="Mayer K.F."/>
            <person name="Olsen O.A."/>
        </authorList>
    </citation>
    <scope>NUCLEOTIDE SEQUENCE [LARGE SCALE GENOMIC DNA]</scope>
    <source>
        <strain evidence="3">cv. AL8/78</strain>
    </source>
</reference>
<dbReference type="Proteomes" id="UP000015105">
    <property type="component" value="Chromosome 5D"/>
</dbReference>
<keyword evidence="1" id="KW-1133">Transmembrane helix</keyword>
<keyword evidence="3" id="KW-1185">Reference proteome</keyword>
<evidence type="ECO:0000313" key="2">
    <source>
        <dbReference type="EnsemblPlants" id="AET5Gv21000400.1"/>
    </source>
</evidence>
<dbReference type="EnsemblPlants" id="AET5Gv21000400.1">
    <property type="protein sequence ID" value="AET5Gv21000400.1"/>
    <property type="gene ID" value="AET5Gv21000400"/>
</dbReference>
<evidence type="ECO:0000256" key="1">
    <source>
        <dbReference type="SAM" id="Phobius"/>
    </source>
</evidence>
<evidence type="ECO:0000313" key="3">
    <source>
        <dbReference type="Proteomes" id="UP000015105"/>
    </source>
</evidence>
<sequence>MLEVEPVFPTNCCKARLPLHYCNCCFSVCIGFYLFCHLKYRFKFQLPPIQLQLPSKHLVVFGPRAVRHRGMFQTEI</sequence>
<dbReference type="AlphaFoldDB" id="A0A453M1F5"/>
<reference evidence="2" key="3">
    <citation type="journal article" date="2017" name="Nature">
        <title>Genome sequence of the progenitor of the wheat D genome Aegilops tauschii.</title>
        <authorList>
            <person name="Luo M.C."/>
            <person name="Gu Y.Q."/>
            <person name="Puiu D."/>
            <person name="Wang H."/>
            <person name="Twardziok S.O."/>
            <person name="Deal K.R."/>
            <person name="Huo N."/>
            <person name="Zhu T."/>
            <person name="Wang L."/>
            <person name="Wang Y."/>
            <person name="McGuire P.E."/>
            <person name="Liu S."/>
            <person name="Long H."/>
            <person name="Ramasamy R.K."/>
            <person name="Rodriguez J.C."/>
            <person name="Van S.L."/>
            <person name="Yuan L."/>
            <person name="Wang Z."/>
            <person name="Xia Z."/>
            <person name="Xiao L."/>
            <person name="Anderson O.D."/>
            <person name="Ouyang S."/>
            <person name="Liang Y."/>
            <person name="Zimin A.V."/>
            <person name="Pertea G."/>
            <person name="Qi P."/>
            <person name="Bennetzen J.L."/>
            <person name="Dai X."/>
            <person name="Dawson M.W."/>
            <person name="Muller H.G."/>
            <person name="Kugler K."/>
            <person name="Rivarola-Duarte L."/>
            <person name="Spannagl M."/>
            <person name="Mayer K.F.X."/>
            <person name="Lu F.H."/>
            <person name="Bevan M.W."/>
            <person name="Leroy P."/>
            <person name="Li P."/>
            <person name="You F.M."/>
            <person name="Sun Q."/>
            <person name="Liu Z."/>
            <person name="Lyons E."/>
            <person name="Wicker T."/>
            <person name="Salzberg S.L."/>
            <person name="Devos K.M."/>
            <person name="Dvorak J."/>
        </authorList>
    </citation>
    <scope>NUCLEOTIDE SEQUENCE [LARGE SCALE GENOMIC DNA]</scope>
    <source>
        <strain evidence="2">cv. AL8/78</strain>
    </source>
</reference>
<keyword evidence="1" id="KW-0812">Transmembrane</keyword>
<keyword evidence="1" id="KW-0472">Membrane</keyword>
<accession>A0A453M1F5</accession>
<protein>
    <submittedName>
        <fullName evidence="2">Uncharacterized protein</fullName>
    </submittedName>
</protein>
<proteinExistence type="predicted"/>
<organism evidence="2 3">
    <name type="scientific">Aegilops tauschii subsp. strangulata</name>
    <name type="common">Goatgrass</name>
    <dbReference type="NCBI Taxonomy" id="200361"/>
    <lineage>
        <taxon>Eukaryota</taxon>
        <taxon>Viridiplantae</taxon>
        <taxon>Streptophyta</taxon>
        <taxon>Embryophyta</taxon>
        <taxon>Tracheophyta</taxon>
        <taxon>Spermatophyta</taxon>
        <taxon>Magnoliopsida</taxon>
        <taxon>Liliopsida</taxon>
        <taxon>Poales</taxon>
        <taxon>Poaceae</taxon>
        <taxon>BOP clade</taxon>
        <taxon>Pooideae</taxon>
        <taxon>Triticodae</taxon>
        <taxon>Triticeae</taxon>
        <taxon>Triticinae</taxon>
        <taxon>Aegilops</taxon>
    </lineage>
</organism>